<dbReference type="Proteomes" id="UP001050975">
    <property type="component" value="Unassembled WGS sequence"/>
</dbReference>
<evidence type="ECO:0000259" key="4">
    <source>
        <dbReference type="Pfam" id="PF22725"/>
    </source>
</evidence>
<sequence>MVSTSKIIRWGILGTGKIARDFAQGLKFLPDAQLLAVGSRTLSTAQEFSRQLNVPKAYGSYEDLVKDPEIDVVYIATPQIRHKQDSILCLEAGKAILCEKPFTINAQEAREVITLARQKQLFCMEAMWMRFMPLIQKVRELINSGEIGEVTTLTADFGYGVEFDPNNRLFNLKSGGGALLDRGIYPLSLAFFLFGFTDKIVSQATIGETSVDEQCAMVLSYSKGQIAILSANLRATTSNEAIVSGTHGQIRIHAPFYRPHQISIAKFSPAALFTAKSANSSFKQKIISSAKENPFVQRLYLQFGSYLKQPKKIVQPPEGNGYNYEAAEVMRCLVSGEKESKIMPLDETLSIMETMDAIRRQWNLPYPQEF</sequence>
<dbReference type="InterPro" id="IPR000683">
    <property type="entry name" value="Gfo/Idh/MocA-like_OxRdtase_N"/>
</dbReference>
<keyword evidence="6" id="KW-1185">Reference proteome</keyword>
<evidence type="ECO:0000313" key="5">
    <source>
        <dbReference type="EMBL" id="GET35752.1"/>
    </source>
</evidence>
<dbReference type="InterPro" id="IPR050984">
    <property type="entry name" value="Gfo/Idh/MocA_domain"/>
</dbReference>
<evidence type="ECO:0000256" key="1">
    <source>
        <dbReference type="ARBA" id="ARBA00010928"/>
    </source>
</evidence>
<dbReference type="SUPFAM" id="SSF51735">
    <property type="entry name" value="NAD(P)-binding Rossmann-fold domains"/>
    <property type="match status" value="1"/>
</dbReference>
<dbReference type="PANTHER" id="PTHR22604">
    <property type="entry name" value="OXIDOREDUCTASES"/>
    <property type="match status" value="1"/>
</dbReference>
<accession>A0AAV3X6B6</accession>
<dbReference type="Pfam" id="PF01408">
    <property type="entry name" value="GFO_IDH_MocA"/>
    <property type="match status" value="1"/>
</dbReference>
<evidence type="ECO:0000313" key="6">
    <source>
        <dbReference type="Proteomes" id="UP001050975"/>
    </source>
</evidence>
<gene>
    <name evidence="5" type="ORF">MiSe_04970</name>
</gene>
<proteinExistence type="inferred from homology"/>
<evidence type="ECO:0000256" key="2">
    <source>
        <dbReference type="ARBA" id="ARBA00023002"/>
    </source>
</evidence>
<feature type="domain" description="Gfo/Idh/MocA-like oxidoreductase N-terminal" evidence="3">
    <location>
        <begin position="8"/>
        <end position="124"/>
    </location>
</feature>
<dbReference type="EMBL" id="BLAY01000004">
    <property type="protein sequence ID" value="GET35752.1"/>
    <property type="molecule type" value="Genomic_DNA"/>
</dbReference>
<organism evidence="5 6">
    <name type="scientific">Microseira wollei NIES-4236</name>
    <dbReference type="NCBI Taxonomy" id="2530354"/>
    <lineage>
        <taxon>Bacteria</taxon>
        <taxon>Bacillati</taxon>
        <taxon>Cyanobacteriota</taxon>
        <taxon>Cyanophyceae</taxon>
        <taxon>Oscillatoriophycideae</taxon>
        <taxon>Aerosakkonematales</taxon>
        <taxon>Aerosakkonemataceae</taxon>
        <taxon>Microseira</taxon>
    </lineage>
</organism>
<feature type="domain" description="GFO/IDH/MocA-like oxidoreductase" evidence="4">
    <location>
        <begin position="135"/>
        <end position="251"/>
    </location>
</feature>
<dbReference type="InterPro" id="IPR055170">
    <property type="entry name" value="GFO_IDH_MocA-like_dom"/>
</dbReference>
<evidence type="ECO:0000259" key="3">
    <source>
        <dbReference type="Pfam" id="PF01408"/>
    </source>
</evidence>
<protein>
    <submittedName>
        <fullName evidence="5">Oxidoreductase domain protein</fullName>
    </submittedName>
</protein>
<keyword evidence="2" id="KW-0560">Oxidoreductase</keyword>
<dbReference type="PANTHER" id="PTHR22604:SF105">
    <property type="entry name" value="TRANS-1,2-DIHYDROBENZENE-1,2-DIOL DEHYDROGENASE"/>
    <property type="match status" value="1"/>
</dbReference>
<dbReference type="Gene3D" id="3.40.50.720">
    <property type="entry name" value="NAD(P)-binding Rossmann-like Domain"/>
    <property type="match status" value="1"/>
</dbReference>
<dbReference type="AlphaFoldDB" id="A0AAV3X6B6"/>
<reference evidence="5" key="1">
    <citation type="submission" date="2019-10" db="EMBL/GenBank/DDBJ databases">
        <title>Draft genome sequece of Microseira wollei NIES-4236.</title>
        <authorList>
            <person name="Yamaguchi H."/>
            <person name="Suzuki S."/>
            <person name="Kawachi M."/>
        </authorList>
    </citation>
    <scope>NUCLEOTIDE SEQUENCE</scope>
    <source>
        <strain evidence="5">NIES-4236</strain>
    </source>
</reference>
<dbReference type="GO" id="GO:0000166">
    <property type="term" value="F:nucleotide binding"/>
    <property type="evidence" value="ECO:0007669"/>
    <property type="project" value="InterPro"/>
</dbReference>
<dbReference type="InterPro" id="IPR036291">
    <property type="entry name" value="NAD(P)-bd_dom_sf"/>
</dbReference>
<comment type="caution">
    <text evidence="5">The sequence shown here is derived from an EMBL/GenBank/DDBJ whole genome shotgun (WGS) entry which is preliminary data.</text>
</comment>
<dbReference type="RefSeq" id="WP_226574161.1">
    <property type="nucleotide sequence ID" value="NZ_BLAY01000004.1"/>
</dbReference>
<dbReference type="SUPFAM" id="SSF55347">
    <property type="entry name" value="Glyceraldehyde-3-phosphate dehydrogenase-like, C-terminal domain"/>
    <property type="match status" value="1"/>
</dbReference>
<dbReference type="Gene3D" id="3.30.360.10">
    <property type="entry name" value="Dihydrodipicolinate Reductase, domain 2"/>
    <property type="match status" value="1"/>
</dbReference>
<name>A0AAV3X6B6_9CYAN</name>
<dbReference type="Pfam" id="PF22725">
    <property type="entry name" value="GFO_IDH_MocA_C3"/>
    <property type="match status" value="1"/>
</dbReference>
<dbReference type="GO" id="GO:0016491">
    <property type="term" value="F:oxidoreductase activity"/>
    <property type="evidence" value="ECO:0007669"/>
    <property type="project" value="UniProtKB-KW"/>
</dbReference>
<comment type="similarity">
    <text evidence="1">Belongs to the Gfo/Idh/MocA family.</text>
</comment>